<dbReference type="GO" id="GO:0032259">
    <property type="term" value="P:methylation"/>
    <property type="evidence" value="ECO:0007669"/>
    <property type="project" value="UniProtKB-KW"/>
</dbReference>
<dbReference type="Proteomes" id="UP000075531">
    <property type="component" value="Unassembled WGS sequence"/>
</dbReference>
<dbReference type="PATRIC" id="fig|1121338.3.peg.2277"/>
<dbReference type="InterPro" id="IPR029063">
    <property type="entry name" value="SAM-dependent_MTases_sf"/>
</dbReference>
<sequence length="225" mass="26289">MLSERLKSIVKMVDKCYKIIDVGTDHAYVPIFLVKNKICKEALASDINKGPLKKAKRNIDIENLNDYIECRLGGGLSVVKPGEVDVAVIAGMGGNLIRDIIENDIDVFKELDYAILQPVQNVDILRKYLYDSGFDILDEEICKEEGKYYEIIKVKYDEKYRHMESIYYEISEILINKKNPLIYEYMKFKLDKYEKIYNTLSEDTENSRKRKKELKYKICALKELI</sequence>
<dbReference type="SUPFAM" id="SSF53335">
    <property type="entry name" value="S-adenosyl-L-methionine-dependent methyltransferases"/>
    <property type="match status" value="1"/>
</dbReference>
<organism evidence="1 2">
    <name type="scientific">Clostridium tepidiprofundi DSM 19306</name>
    <dbReference type="NCBI Taxonomy" id="1121338"/>
    <lineage>
        <taxon>Bacteria</taxon>
        <taxon>Bacillati</taxon>
        <taxon>Bacillota</taxon>
        <taxon>Clostridia</taxon>
        <taxon>Eubacteriales</taxon>
        <taxon>Clostridiaceae</taxon>
        <taxon>Clostridium</taxon>
    </lineage>
</organism>
<accession>A0A151AYY9</accession>
<reference evidence="1 2" key="1">
    <citation type="submission" date="2016-02" db="EMBL/GenBank/DDBJ databases">
        <title>Genome sequence of Clostridium tepidiprofundi DSM 19306.</title>
        <authorList>
            <person name="Poehlein A."/>
            <person name="Daniel R."/>
        </authorList>
    </citation>
    <scope>NUCLEOTIDE SEQUENCE [LARGE SCALE GENOMIC DNA]</scope>
    <source>
        <strain evidence="1 2">DSM 19306</strain>
    </source>
</reference>
<dbReference type="EC" id="2.1.1.217" evidence="1"/>
<dbReference type="PIRSF" id="PIRSF018637">
    <property type="entry name" value="TrmK"/>
    <property type="match status" value="1"/>
</dbReference>
<dbReference type="EMBL" id="LTBA01000035">
    <property type="protein sequence ID" value="KYH32874.1"/>
    <property type="molecule type" value="Genomic_DNA"/>
</dbReference>
<proteinExistence type="predicted"/>
<keyword evidence="1" id="KW-0489">Methyltransferase</keyword>
<dbReference type="PANTHER" id="PTHR38451">
    <property type="entry name" value="TRNA (ADENINE(22)-N(1))-METHYLTRANSFERASE"/>
    <property type="match status" value="1"/>
</dbReference>
<keyword evidence="1" id="KW-0808">Transferase</keyword>
<dbReference type="GO" id="GO:0160105">
    <property type="term" value="F:tRNA (adenine(22)-N1)-methyltransferase activity"/>
    <property type="evidence" value="ECO:0007669"/>
    <property type="project" value="UniProtKB-EC"/>
</dbReference>
<gene>
    <name evidence="1" type="primary">trmK</name>
    <name evidence="1" type="ORF">CLTEP_21830</name>
</gene>
<keyword evidence="2" id="KW-1185">Reference proteome</keyword>
<comment type="caution">
    <text evidence="1">The sequence shown here is derived from an EMBL/GenBank/DDBJ whole genome shotgun (WGS) entry which is preliminary data.</text>
</comment>
<dbReference type="STRING" id="1121338.CLTEP_21830"/>
<dbReference type="Pfam" id="PF04816">
    <property type="entry name" value="TrmK"/>
    <property type="match status" value="1"/>
</dbReference>
<protein>
    <submittedName>
        <fullName evidence="1">tRNA (Adenine(22)-N(1))-methyltransferase</fullName>
        <ecNumber evidence="1">2.1.1.217</ecNumber>
    </submittedName>
</protein>
<evidence type="ECO:0000313" key="1">
    <source>
        <dbReference type="EMBL" id="KYH32874.1"/>
    </source>
</evidence>
<dbReference type="PANTHER" id="PTHR38451:SF1">
    <property type="entry name" value="TRNA (ADENINE(22)-N(1))-METHYLTRANSFERASE"/>
    <property type="match status" value="1"/>
</dbReference>
<dbReference type="InterPro" id="IPR006901">
    <property type="entry name" value="TrmK"/>
</dbReference>
<name>A0A151AYY9_9CLOT</name>
<evidence type="ECO:0000313" key="2">
    <source>
        <dbReference type="Proteomes" id="UP000075531"/>
    </source>
</evidence>
<dbReference type="AlphaFoldDB" id="A0A151AYY9"/>
<dbReference type="Gene3D" id="3.40.50.150">
    <property type="entry name" value="Vaccinia Virus protein VP39"/>
    <property type="match status" value="1"/>
</dbReference>